<organism evidence="1 2">
    <name type="scientific">Citrobacter braakii</name>
    <dbReference type="NCBI Taxonomy" id="57706"/>
    <lineage>
        <taxon>Bacteria</taxon>
        <taxon>Pseudomonadati</taxon>
        <taxon>Pseudomonadota</taxon>
        <taxon>Gammaproteobacteria</taxon>
        <taxon>Enterobacterales</taxon>
        <taxon>Enterobacteriaceae</taxon>
        <taxon>Citrobacter</taxon>
        <taxon>Citrobacter freundii complex</taxon>
    </lineage>
</organism>
<accession>A0A1V8NRR3</accession>
<comment type="caution">
    <text evidence="1">The sequence shown here is derived from an EMBL/GenBank/DDBJ whole genome shotgun (WGS) entry which is preliminary data.</text>
</comment>
<dbReference type="Proteomes" id="UP000192573">
    <property type="component" value="Unassembled WGS sequence"/>
</dbReference>
<name>A0A1V8NRR3_CITBR</name>
<reference evidence="1 2" key="1">
    <citation type="submission" date="2017-03" db="EMBL/GenBank/DDBJ databases">
        <authorList>
            <person name="Afonso C.L."/>
            <person name="Miller P.J."/>
            <person name="Scott M.A."/>
            <person name="Spackman E."/>
            <person name="Goraichik I."/>
            <person name="Dimitrov K.M."/>
            <person name="Suarez D.L."/>
            <person name="Swayne D.E."/>
        </authorList>
    </citation>
    <scope>NUCLEOTIDE SEQUENCE [LARGE SCALE GENOMIC DNA]</scope>
    <source>
        <strain evidence="1 2">ATCC 51113</strain>
    </source>
</reference>
<dbReference type="EMBL" id="NAEW01000033">
    <property type="protein sequence ID" value="OQM39110.1"/>
    <property type="molecule type" value="Genomic_DNA"/>
</dbReference>
<dbReference type="RefSeq" id="WP_080861113.1">
    <property type="nucleotide sequence ID" value="NZ_CP077405.1"/>
</dbReference>
<evidence type="ECO:0000313" key="2">
    <source>
        <dbReference type="Proteomes" id="UP000192573"/>
    </source>
</evidence>
<evidence type="ECO:0000313" key="1">
    <source>
        <dbReference type="EMBL" id="OQM39110.1"/>
    </source>
</evidence>
<protein>
    <submittedName>
        <fullName evidence="1">Uncharacterized protein</fullName>
    </submittedName>
</protein>
<proteinExistence type="predicted"/>
<dbReference type="AlphaFoldDB" id="A0A1V8NRR3"/>
<gene>
    <name evidence="1" type="ORF">BZK42_26620</name>
</gene>
<sequence length="120" mass="14153">MVTVKNKCRGERGREMSQRKIFHSDSLSEHLDVLISRLAQKSEKKNLSRYPVYGFRVYILDISEDMRVFCRRHGIKIGYARFMETEFRGGEDTLTVFVKRFFSAVPENEARISYLYDAET</sequence>